<organism evidence="2 3">
    <name type="scientific">Lichenibacterium ramalinae</name>
    <dbReference type="NCBI Taxonomy" id="2316527"/>
    <lineage>
        <taxon>Bacteria</taxon>
        <taxon>Pseudomonadati</taxon>
        <taxon>Pseudomonadota</taxon>
        <taxon>Alphaproteobacteria</taxon>
        <taxon>Hyphomicrobiales</taxon>
        <taxon>Lichenihabitantaceae</taxon>
        <taxon>Lichenibacterium</taxon>
    </lineage>
</organism>
<evidence type="ECO:0000313" key="3">
    <source>
        <dbReference type="Proteomes" id="UP000289411"/>
    </source>
</evidence>
<feature type="compositionally biased region" description="Basic residues" evidence="1">
    <location>
        <begin position="303"/>
        <end position="314"/>
    </location>
</feature>
<evidence type="ECO:0000256" key="1">
    <source>
        <dbReference type="SAM" id="MobiDB-lite"/>
    </source>
</evidence>
<evidence type="ECO:0000313" key="2">
    <source>
        <dbReference type="EMBL" id="RYB02036.1"/>
    </source>
</evidence>
<sequence>MTAAARQRDGDRITLDQGRALIEAAQWAGMSAEQVAALMVGVTGCEAPERLTRKGWADLMNRFVAGGFRHPAVPMVTAVQLATLDEMRRALGIDDRGFVGLVRRIGGVASRHRLDGAGFLAVWGWLARAGVIVPVPGHGFMSRVMVRTVHEAAYQQGMDAGMLVTVLAEVGGVLRASQLDEQAFVRLALMFQARGFMRSAPAPRVPGDPGMVTQAQANLLWRLWVDVGGWKGDMSPAALDAAIGSLLGAGGGLVTLTRRGAAAIIDRFMVPRLTDRRAAEAARDPPDRSPSTGQDGAEEHQGRGARRQRNGGRR</sequence>
<dbReference type="EMBL" id="QYBC01000024">
    <property type="protein sequence ID" value="RYB02036.1"/>
    <property type="molecule type" value="Genomic_DNA"/>
</dbReference>
<accession>A0A4Q2R644</accession>
<reference evidence="2 3" key="2">
    <citation type="submission" date="2019-02" db="EMBL/GenBank/DDBJ databases">
        <title>'Lichenibacterium ramalinii' gen. nov. sp. nov., 'Lichenibacterium minor' gen. nov. sp. nov.</title>
        <authorList>
            <person name="Pankratov T."/>
        </authorList>
    </citation>
    <scope>NUCLEOTIDE SEQUENCE [LARGE SCALE GENOMIC DNA]</scope>
    <source>
        <strain evidence="2 3">RmlP001</strain>
    </source>
</reference>
<gene>
    <name evidence="2" type="ORF">D3272_22995</name>
</gene>
<protein>
    <submittedName>
        <fullName evidence="2">Uncharacterized protein</fullName>
    </submittedName>
</protein>
<comment type="caution">
    <text evidence="2">The sequence shown here is derived from an EMBL/GenBank/DDBJ whole genome shotgun (WGS) entry which is preliminary data.</text>
</comment>
<proteinExistence type="predicted"/>
<reference evidence="2 3" key="1">
    <citation type="submission" date="2018-09" db="EMBL/GenBank/DDBJ databases">
        <authorList>
            <person name="Grouzdev D.S."/>
            <person name="Krutkina M.S."/>
        </authorList>
    </citation>
    <scope>NUCLEOTIDE SEQUENCE [LARGE SCALE GENOMIC DNA]</scope>
    <source>
        <strain evidence="2 3">RmlP001</strain>
    </source>
</reference>
<keyword evidence="3" id="KW-1185">Reference proteome</keyword>
<dbReference type="Proteomes" id="UP000289411">
    <property type="component" value="Unassembled WGS sequence"/>
</dbReference>
<dbReference type="RefSeq" id="WP_129221556.1">
    <property type="nucleotide sequence ID" value="NZ_QYBC01000024.1"/>
</dbReference>
<feature type="region of interest" description="Disordered" evidence="1">
    <location>
        <begin position="276"/>
        <end position="314"/>
    </location>
</feature>
<dbReference type="AlphaFoldDB" id="A0A4Q2R644"/>
<name>A0A4Q2R644_9HYPH</name>
<feature type="compositionally biased region" description="Basic and acidic residues" evidence="1">
    <location>
        <begin position="276"/>
        <end position="287"/>
    </location>
</feature>